<accession>A0ABU6X601</accession>
<dbReference type="Gene3D" id="3.40.50.150">
    <property type="entry name" value="Vaccinia Virus protein VP39"/>
    <property type="match status" value="1"/>
</dbReference>
<evidence type="ECO:0000256" key="1">
    <source>
        <dbReference type="ARBA" id="ARBA00002334"/>
    </source>
</evidence>
<keyword evidence="2" id="KW-0489">Methyltransferase</keyword>
<keyword evidence="7" id="KW-1185">Reference proteome</keyword>
<evidence type="ECO:0000256" key="3">
    <source>
        <dbReference type="ARBA" id="ARBA00022679"/>
    </source>
</evidence>
<dbReference type="InterPro" id="IPR029063">
    <property type="entry name" value="SAM-dependent_MTases_sf"/>
</dbReference>
<reference evidence="6 7" key="1">
    <citation type="journal article" date="2023" name="Plants (Basel)">
        <title>Bridging the Gap: Combining Genomics and Transcriptomics Approaches to Understand Stylosanthes scabra, an Orphan Legume from the Brazilian Caatinga.</title>
        <authorList>
            <person name="Ferreira-Neto J.R.C."/>
            <person name="da Silva M.D."/>
            <person name="Binneck E."/>
            <person name="de Melo N.F."/>
            <person name="da Silva R.H."/>
            <person name="de Melo A.L.T.M."/>
            <person name="Pandolfi V."/>
            <person name="Bustamante F.O."/>
            <person name="Brasileiro-Vidal A.C."/>
            <person name="Benko-Iseppon A.M."/>
        </authorList>
    </citation>
    <scope>NUCLEOTIDE SEQUENCE [LARGE SCALE GENOMIC DNA]</scope>
    <source>
        <tissue evidence="6">Leaves</tissue>
    </source>
</reference>
<dbReference type="PANTHER" id="PTHR10509">
    <property type="entry name" value="O-METHYLTRANSFERASE-RELATED"/>
    <property type="match status" value="1"/>
</dbReference>
<evidence type="ECO:0000256" key="2">
    <source>
        <dbReference type="ARBA" id="ARBA00022603"/>
    </source>
</evidence>
<evidence type="ECO:0000313" key="7">
    <source>
        <dbReference type="Proteomes" id="UP001341840"/>
    </source>
</evidence>
<comment type="caution">
    <text evidence="6">The sequence shown here is derived from an EMBL/GenBank/DDBJ whole genome shotgun (WGS) entry which is preliminary data.</text>
</comment>
<keyword evidence="4" id="KW-0949">S-adenosyl-L-methionine</keyword>
<comment type="similarity">
    <text evidence="5">Belongs to the class I-like SAM-binding methyltransferase superfamily. Cation-dependent O-methyltransferase family.</text>
</comment>
<dbReference type="SUPFAM" id="SSF53335">
    <property type="entry name" value="S-adenosyl-L-methionine-dependent methyltransferases"/>
    <property type="match status" value="1"/>
</dbReference>
<dbReference type="InterPro" id="IPR002935">
    <property type="entry name" value="SAM_O-MeTrfase"/>
</dbReference>
<dbReference type="Pfam" id="PF01596">
    <property type="entry name" value="Methyltransf_3"/>
    <property type="match status" value="1"/>
</dbReference>
<dbReference type="Proteomes" id="UP001341840">
    <property type="component" value="Unassembled WGS sequence"/>
</dbReference>
<evidence type="ECO:0000256" key="4">
    <source>
        <dbReference type="ARBA" id="ARBA00022691"/>
    </source>
</evidence>
<protein>
    <recommendedName>
        <fullName evidence="8">Caffeoyl-CoA O-methyltransferase</fullName>
    </recommendedName>
</protein>
<dbReference type="PANTHER" id="PTHR10509:SF96">
    <property type="entry name" value="CAFFEOYL-COA O-METHYLTRANSFERASE"/>
    <property type="match status" value="1"/>
</dbReference>
<gene>
    <name evidence="6" type="ORF">PIB30_006936</name>
</gene>
<evidence type="ECO:0000313" key="6">
    <source>
        <dbReference type="EMBL" id="MED6192110.1"/>
    </source>
</evidence>
<keyword evidence="3" id="KW-0808">Transferase</keyword>
<evidence type="ECO:0000256" key="5">
    <source>
        <dbReference type="ARBA" id="ARBA00023453"/>
    </source>
</evidence>
<organism evidence="6 7">
    <name type="scientific">Stylosanthes scabra</name>
    <dbReference type="NCBI Taxonomy" id="79078"/>
    <lineage>
        <taxon>Eukaryota</taxon>
        <taxon>Viridiplantae</taxon>
        <taxon>Streptophyta</taxon>
        <taxon>Embryophyta</taxon>
        <taxon>Tracheophyta</taxon>
        <taxon>Spermatophyta</taxon>
        <taxon>Magnoliopsida</taxon>
        <taxon>eudicotyledons</taxon>
        <taxon>Gunneridae</taxon>
        <taxon>Pentapetalae</taxon>
        <taxon>rosids</taxon>
        <taxon>fabids</taxon>
        <taxon>Fabales</taxon>
        <taxon>Fabaceae</taxon>
        <taxon>Papilionoideae</taxon>
        <taxon>50 kb inversion clade</taxon>
        <taxon>dalbergioids sensu lato</taxon>
        <taxon>Dalbergieae</taxon>
        <taxon>Pterocarpus clade</taxon>
        <taxon>Stylosanthes</taxon>
    </lineage>
</organism>
<dbReference type="InterPro" id="IPR050362">
    <property type="entry name" value="Cation-dep_OMT"/>
</dbReference>
<dbReference type="EMBL" id="JASCZI010211463">
    <property type="protein sequence ID" value="MED6192110.1"/>
    <property type="molecule type" value="Genomic_DNA"/>
</dbReference>
<comment type="function">
    <text evidence="1">Methylates caffeoyl-CoA to feruloyl-CoA and 5-hydroxyferuloyl-CoA to sinapoyl-CoA. Plays a role in the synthesis of feruloylated polysaccharides. Involved in the reinforcement of the plant cell wall. Also involved in the responding to wounding or pathogen challenge by the increased formation of cell wall-bound ferulic acid polymers.</text>
</comment>
<evidence type="ECO:0008006" key="8">
    <source>
        <dbReference type="Google" id="ProtNLM"/>
    </source>
</evidence>
<proteinExistence type="inferred from homology"/>
<sequence>MGDSPKDKHNPNPDLLQSDKLRKYILECSVFPREAEALKEIRNATASHPLGFMEMHPDAGQLMGLVLNLLNAKKTIEIGVFTGYSLLLTALNIPHHGKIIAMDPDREAYEIGLPSIKKAGVEHKIEFIESPALPILDSLLEDTNNEVSFDFAFVDADKDNYWNYHERLLKLIKIGGIIIYDNTLWGGMVAWPEEEVPAIKRPFREAVLSFNKAISDDCRIEIALASIGDGFTICRRCL</sequence>
<dbReference type="PROSITE" id="PS51682">
    <property type="entry name" value="SAM_OMT_I"/>
    <property type="match status" value="1"/>
</dbReference>
<name>A0ABU6X601_9FABA</name>